<sequence length="332" mass="37900">MKVAIVKLSAMGDIIHAMVVLQYIKKSNPNIQIDWIVEKQFKQILENNPNIDNILTINLKALKKNRLGIFKEIKKIKTYAKNNYDLVIDAQGLLKSAITAKLLGKNQAGFSKESIRESFASYFYNQKIEIAYDANTIDRNVKVISQPLAIEISSEMIIDKEAFLFYKDEDKVIEEYLSKEKKNIIFVIGSTWESRNYPKEKFIEVANHLKENILISWGSEEERNRAKWIEENSKYAKALPKIDLNTLKALIAKSDLLIGNDTGPTHMAWGLNIPSITIFGPTPINRVYQTPINKTIKSKSTVNHYKLDKNDFSITKIPSHRVILMAKGLLNG</sequence>
<dbReference type="InterPro" id="IPR051199">
    <property type="entry name" value="LPS_LOS_Heptosyltrfase"/>
</dbReference>
<gene>
    <name evidence="13" type="ORF">MNB_SV-14-867</name>
</gene>
<comment type="subcellular location">
    <subcellularLocation>
        <location evidence="1">Cell inner membrane</location>
        <topology evidence="1">Peripheral membrane protein</topology>
        <orientation evidence="1">Cytoplasmic side</orientation>
    </subcellularLocation>
</comment>
<evidence type="ECO:0000256" key="12">
    <source>
        <dbReference type="ARBA" id="ARBA00049201"/>
    </source>
</evidence>
<dbReference type="InterPro" id="IPR002201">
    <property type="entry name" value="Glyco_trans_9"/>
</dbReference>
<dbReference type="PANTHER" id="PTHR30160:SF19">
    <property type="entry name" value="LIPOPOLYSACCHARIDE HEPTOSYLTRANSFERASE 1"/>
    <property type="match status" value="1"/>
</dbReference>
<protein>
    <recommendedName>
        <fullName evidence="10">Lipopolysaccharide heptosyltransferase 1</fullName>
        <ecNumber evidence="9">2.4.99.23</ecNumber>
    </recommendedName>
    <alternativeName>
        <fullName evidence="11">ADP-heptose:lipopolysaccharide heptosyltransferase I</fullName>
    </alternativeName>
</protein>
<evidence type="ECO:0000256" key="11">
    <source>
        <dbReference type="ARBA" id="ARBA00044330"/>
    </source>
</evidence>
<dbReference type="AlphaFoldDB" id="A0A1W1BMG6"/>
<proteinExistence type="predicted"/>
<evidence type="ECO:0000313" key="13">
    <source>
        <dbReference type="EMBL" id="SFV54748.1"/>
    </source>
</evidence>
<dbReference type="EC" id="2.4.99.23" evidence="9"/>
<keyword evidence="7" id="KW-0448">Lipopolysaccharide biosynthesis</keyword>
<keyword evidence="4" id="KW-0997">Cell inner membrane</keyword>
<evidence type="ECO:0000256" key="3">
    <source>
        <dbReference type="ARBA" id="ARBA00022475"/>
    </source>
</evidence>
<dbReference type="InterPro" id="IPR011908">
    <property type="entry name" value="LipoPS_heptosylTferase-I"/>
</dbReference>
<comment type="pathway">
    <text evidence="2">Bacterial outer membrane biogenesis; LPS core biosynthesis.</text>
</comment>
<dbReference type="GO" id="GO:0008713">
    <property type="term" value="F:ADP-heptose-lipopolysaccharide heptosyltransferase activity"/>
    <property type="evidence" value="ECO:0007669"/>
    <property type="project" value="TreeGrafter"/>
</dbReference>
<dbReference type="NCBIfam" id="TIGR02193">
    <property type="entry name" value="heptsyl_trn_I"/>
    <property type="match status" value="1"/>
</dbReference>
<keyword evidence="5 13" id="KW-0328">Glycosyltransferase</keyword>
<dbReference type="CDD" id="cd03789">
    <property type="entry name" value="GT9_LPS_heptosyltransferase"/>
    <property type="match status" value="1"/>
</dbReference>
<dbReference type="Pfam" id="PF01075">
    <property type="entry name" value="Glyco_transf_9"/>
    <property type="match status" value="1"/>
</dbReference>
<evidence type="ECO:0000256" key="5">
    <source>
        <dbReference type="ARBA" id="ARBA00022676"/>
    </source>
</evidence>
<dbReference type="GO" id="GO:0005829">
    <property type="term" value="C:cytosol"/>
    <property type="evidence" value="ECO:0007669"/>
    <property type="project" value="TreeGrafter"/>
</dbReference>
<keyword evidence="3" id="KW-1003">Cell membrane</keyword>
<evidence type="ECO:0000256" key="6">
    <source>
        <dbReference type="ARBA" id="ARBA00022679"/>
    </source>
</evidence>
<evidence type="ECO:0000256" key="7">
    <source>
        <dbReference type="ARBA" id="ARBA00022985"/>
    </source>
</evidence>
<dbReference type="Gene3D" id="3.40.50.2000">
    <property type="entry name" value="Glycogen Phosphorylase B"/>
    <property type="match status" value="2"/>
</dbReference>
<comment type="catalytic activity">
    <reaction evidence="12">
        <text>an alpha-Kdo-(2-&gt;4)-alpha-Kdo-(2-&gt;6)-lipid A + ADP-L-glycero-beta-D-manno-heptose = an L-alpha-D-Hep-(1-&gt;5)-[alpha-Kdo-(2-&gt;4)]-alpha-Kdo-(2-&gt;6)-lipid A + ADP + H(+)</text>
        <dbReference type="Rhea" id="RHEA:74067"/>
        <dbReference type="ChEBI" id="CHEBI:15378"/>
        <dbReference type="ChEBI" id="CHEBI:61506"/>
        <dbReference type="ChEBI" id="CHEBI:176431"/>
        <dbReference type="ChEBI" id="CHEBI:193068"/>
        <dbReference type="ChEBI" id="CHEBI:456216"/>
        <dbReference type="EC" id="2.4.99.23"/>
    </reaction>
</comment>
<evidence type="ECO:0000256" key="4">
    <source>
        <dbReference type="ARBA" id="ARBA00022519"/>
    </source>
</evidence>
<evidence type="ECO:0000256" key="2">
    <source>
        <dbReference type="ARBA" id="ARBA00004713"/>
    </source>
</evidence>
<dbReference type="SUPFAM" id="SSF53756">
    <property type="entry name" value="UDP-Glycosyltransferase/glycogen phosphorylase"/>
    <property type="match status" value="1"/>
</dbReference>
<keyword evidence="8" id="KW-0472">Membrane</keyword>
<name>A0A1W1BMG6_9ZZZZ</name>
<dbReference type="PANTHER" id="PTHR30160">
    <property type="entry name" value="TETRAACYLDISACCHARIDE 4'-KINASE-RELATED"/>
    <property type="match status" value="1"/>
</dbReference>
<evidence type="ECO:0000256" key="8">
    <source>
        <dbReference type="ARBA" id="ARBA00023136"/>
    </source>
</evidence>
<keyword evidence="6 13" id="KW-0808">Transferase</keyword>
<evidence type="ECO:0000256" key="10">
    <source>
        <dbReference type="ARBA" id="ARBA00044190"/>
    </source>
</evidence>
<organism evidence="13">
    <name type="scientific">hydrothermal vent metagenome</name>
    <dbReference type="NCBI Taxonomy" id="652676"/>
    <lineage>
        <taxon>unclassified sequences</taxon>
        <taxon>metagenomes</taxon>
        <taxon>ecological metagenomes</taxon>
    </lineage>
</organism>
<evidence type="ECO:0000256" key="1">
    <source>
        <dbReference type="ARBA" id="ARBA00004515"/>
    </source>
</evidence>
<reference evidence="13" key="1">
    <citation type="submission" date="2016-10" db="EMBL/GenBank/DDBJ databases">
        <authorList>
            <person name="de Groot N.N."/>
        </authorList>
    </citation>
    <scope>NUCLEOTIDE SEQUENCE</scope>
</reference>
<dbReference type="EMBL" id="FPHN01000040">
    <property type="protein sequence ID" value="SFV54748.1"/>
    <property type="molecule type" value="Genomic_DNA"/>
</dbReference>
<accession>A0A1W1BMG6</accession>
<dbReference type="GO" id="GO:0009244">
    <property type="term" value="P:lipopolysaccharide core region biosynthetic process"/>
    <property type="evidence" value="ECO:0007669"/>
    <property type="project" value="InterPro"/>
</dbReference>
<evidence type="ECO:0000256" key="9">
    <source>
        <dbReference type="ARBA" id="ARBA00044041"/>
    </source>
</evidence>
<dbReference type="GO" id="GO:0005886">
    <property type="term" value="C:plasma membrane"/>
    <property type="evidence" value="ECO:0007669"/>
    <property type="project" value="UniProtKB-SubCell"/>
</dbReference>